<organism evidence="2 3">
    <name type="scientific">Chlorogloeopsis fritschii PCC 6912</name>
    <dbReference type="NCBI Taxonomy" id="211165"/>
    <lineage>
        <taxon>Bacteria</taxon>
        <taxon>Bacillati</taxon>
        <taxon>Cyanobacteriota</taxon>
        <taxon>Cyanophyceae</taxon>
        <taxon>Nostocales</taxon>
        <taxon>Chlorogloeopsidaceae</taxon>
        <taxon>Chlorogloeopsis</taxon>
    </lineage>
</organism>
<dbReference type="SUPFAM" id="SSF53474">
    <property type="entry name" value="alpha/beta-Hydrolases"/>
    <property type="match status" value="1"/>
</dbReference>
<dbReference type="InterPro" id="IPR029058">
    <property type="entry name" value="AB_hydrolase_fold"/>
</dbReference>
<dbReference type="RefSeq" id="WP_016872893.1">
    <property type="nucleotide sequence ID" value="NZ_AJLN01000033.1"/>
</dbReference>
<dbReference type="AlphaFoldDB" id="A0A3S0ZRA5"/>
<keyword evidence="3" id="KW-1185">Reference proteome</keyword>
<dbReference type="Pfam" id="PF12146">
    <property type="entry name" value="Hydrolase_4"/>
    <property type="match status" value="1"/>
</dbReference>
<dbReference type="OrthoDB" id="528836at2"/>
<sequence length="306" mass="33859">MDVSRKITEEQRTQNPEFILFVQHGWADDNRAMIDLGQRLVTDTTPVVAPNLGYIQTWIRITPLIKLVESIAIEQMAKYPDVPIRIIGHSMGGLIWLELLNRHPQWWAKVHSLVLVASPVGGADLGRIVDPLNLGIGVARDLGTNRKAIAQHIAAVIPTLAIAGDIDDGSDGTIPVGSTKFANAKFICLGGLSHAVLRNHPLVASTIRDFWLDFTIGESIIFDDIVQRLHAVPGMTDGHWRDFHRAKVVMKLNNGGTIRTWRNLVGVDHVFVASPQGKCLYAGFVGWMHAQELRQALEDIRQAYAV</sequence>
<dbReference type="EMBL" id="RSCJ01000023">
    <property type="protein sequence ID" value="RUR75748.1"/>
    <property type="molecule type" value="Genomic_DNA"/>
</dbReference>
<protein>
    <recommendedName>
        <fullName evidence="1">Serine aminopeptidase S33 domain-containing protein</fullName>
    </recommendedName>
</protein>
<proteinExistence type="predicted"/>
<evidence type="ECO:0000259" key="1">
    <source>
        <dbReference type="Pfam" id="PF12146"/>
    </source>
</evidence>
<comment type="caution">
    <text evidence="2">The sequence shown here is derived from an EMBL/GenBank/DDBJ whole genome shotgun (WGS) entry which is preliminary data.</text>
</comment>
<evidence type="ECO:0000313" key="2">
    <source>
        <dbReference type="EMBL" id="RUR75748.1"/>
    </source>
</evidence>
<name>A0A3S0ZRA5_CHLFR</name>
<dbReference type="Proteomes" id="UP000268857">
    <property type="component" value="Unassembled WGS sequence"/>
</dbReference>
<dbReference type="Gene3D" id="3.40.50.1820">
    <property type="entry name" value="alpha/beta hydrolase"/>
    <property type="match status" value="1"/>
</dbReference>
<feature type="domain" description="Serine aminopeptidase S33" evidence="1">
    <location>
        <begin position="76"/>
        <end position="123"/>
    </location>
</feature>
<gene>
    <name evidence="2" type="ORF">PCC6912_46450</name>
</gene>
<evidence type="ECO:0000313" key="3">
    <source>
        <dbReference type="Proteomes" id="UP000268857"/>
    </source>
</evidence>
<accession>A0A3S0ZRA5</accession>
<dbReference type="PANTHER" id="PTHR37946:SF1">
    <property type="entry name" value="SLL1969 PROTEIN"/>
    <property type="match status" value="1"/>
</dbReference>
<dbReference type="PANTHER" id="PTHR37946">
    <property type="entry name" value="SLL1969 PROTEIN"/>
    <property type="match status" value="1"/>
</dbReference>
<dbReference type="STRING" id="211165.GCA_000317285_00316"/>
<reference evidence="2 3" key="1">
    <citation type="journal article" date="2019" name="Genome Biol. Evol.">
        <title>Day and night: Metabolic profiles and evolutionary relationships of six axenic non-marine cyanobacteria.</title>
        <authorList>
            <person name="Will S.E."/>
            <person name="Henke P."/>
            <person name="Boedeker C."/>
            <person name="Huang S."/>
            <person name="Brinkmann H."/>
            <person name="Rohde M."/>
            <person name="Jarek M."/>
            <person name="Friedl T."/>
            <person name="Seufert S."/>
            <person name="Schumacher M."/>
            <person name="Overmann J."/>
            <person name="Neumann-Schaal M."/>
            <person name="Petersen J."/>
        </authorList>
    </citation>
    <scope>NUCLEOTIDE SEQUENCE [LARGE SCALE GENOMIC DNA]</scope>
    <source>
        <strain evidence="2 3">PCC 6912</strain>
    </source>
</reference>
<dbReference type="InterPro" id="IPR022742">
    <property type="entry name" value="Hydrolase_4"/>
</dbReference>